<accession>A0A6A6Q9D1</accession>
<reference evidence="2" key="1">
    <citation type="journal article" date="2020" name="Stud. Mycol.">
        <title>101 Dothideomycetes genomes: a test case for predicting lifestyles and emergence of pathogens.</title>
        <authorList>
            <person name="Haridas S."/>
            <person name="Albert R."/>
            <person name="Binder M."/>
            <person name="Bloem J."/>
            <person name="Labutti K."/>
            <person name="Salamov A."/>
            <person name="Andreopoulos B."/>
            <person name="Baker S."/>
            <person name="Barry K."/>
            <person name="Bills G."/>
            <person name="Bluhm B."/>
            <person name="Cannon C."/>
            <person name="Castanera R."/>
            <person name="Culley D."/>
            <person name="Daum C."/>
            <person name="Ezra D."/>
            <person name="Gonzalez J."/>
            <person name="Henrissat B."/>
            <person name="Kuo A."/>
            <person name="Liang C."/>
            <person name="Lipzen A."/>
            <person name="Lutzoni F."/>
            <person name="Magnuson J."/>
            <person name="Mondo S."/>
            <person name="Nolan M."/>
            <person name="Ohm R."/>
            <person name="Pangilinan J."/>
            <person name="Park H.-J."/>
            <person name="Ramirez L."/>
            <person name="Alfaro M."/>
            <person name="Sun H."/>
            <person name="Tritt A."/>
            <person name="Yoshinaga Y."/>
            <person name="Zwiers L.-H."/>
            <person name="Turgeon B."/>
            <person name="Goodwin S."/>
            <person name="Spatafora J."/>
            <person name="Crous P."/>
            <person name="Grigoriev I."/>
        </authorList>
    </citation>
    <scope>NUCLEOTIDE SEQUENCE</scope>
    <source>
        <strain evidence="2">CBS 269.34</strain>
    </source>
</reference>
<organism evidence="2 3">
    <name type="scientific">Lophium mytilinum</name>
    <dbReference type="NCBI Taxonomy" id="390894"/>
    <lineage>
        <taxon>Eukaryota</taxon>
        <taxon>Fungi</taxon>
        <taxon>Dikarya</taxon>
        <taxon>Ascomycota</taxon>
        <taxon>Pezizomycotina</taxon>
        <taxon>Dothideomycetes</taxon>
        <taxon>Pleosporomycetidae</taxon>
        <taxon>Mytilinidiales</taxon>
        <taxon>Mytilinidiaceae</taxon>
        <taxon>Lophium</taxon>
    </lineage>
</organism>
<dbReference type="AlphaFoldDB" id="A0A6A6Q9D1"/>
<name>A0A6A6Q9D1_9PEZI</name>
<dbReference type="EMBL" id="MU004200">
    <property type="protein sequence ID" value="KAF2489038.1"/>
    <property type="molecule type" value="Genomic_DNA"/>
</dbReference>
<protein>
    <submittedName>
        <fullName evidence="2">Uncharacterized protein</fullName>
    </submittedName>
</protein>
<gene>
    <name evidence="2" type="ORF">BU16DRAFT_532059</name>
</gene>
<feature type="signal peptide" evidence="1">
    <location>
        <begin position="1"/>
        <end position="20"/>
    </location>
</feature>
<keyword evidence="1" id="KW-0732">Signal</keyword>
<evidence type="ECO:0000313" key="2">
    <source>
        <dbReference type="EMBL" id="KAF2489038.1"/>
    </source>
</evidence>
<evidence type="ECO:0000313" key="3">
    <source>
        <dbReference type="Proteomes" id="UP000799750"/>
    </source>
</evidence>
<keyword evidence="3" id="KW-1185">Reference proteome</keyword>
<feature type="chain" id="PRO_5025553117" evidence="1">
    <location>
        <begin position="21"/>
        <end position="103"/>
    </location>
</feature>
<evidence type="ECO:0000256" key="1">
    <source>
        <dbReference type="SAM" id="SignalP"/>
    </source>
</evidence>
<sequence length="103" mass="11153">MMYLPSAFFLLISTSRPVSCSRPICSDSVTTSAPQGNGQQISFDQGSNYDMIAEIKNARIGIENLCCYECGTKTCCCNFEPGKEECNGKGCTPPPEPTKKLVV</sequence>
<dbReference type="Proteomes" id="UP000799750">
    <property type="component" value="Unassembled WGS sequence"/>
</dbReference>
<proteinExistence type="predicted"/>